<dbReference type="EMBL" id="KV424056">
    <property type="protein sequence ID" value="KZT52766.1"/>
    <property type="molecule type" value="Genomic_DNA"/>
</dbReference>
<sequence length="81" mass="9027">MPTSGSKPWTRRRLQSGRKLRDGSKRASGSKRGRGSQTPDGRKPPRGSKTSLTREQEKEGNVLDMDKGVVNRGMFEAQALW</sequence>
<name>A0A165DGU7_9BASI</name>
<accession>A0A165DGU7</accession>
<evidence type="ECO:0000313" key="2">
    <source>
        <dbReference type="EMBL" id="KZT52766.1"/>
    </source>
</evidence>
<reference evidence="2 3" key="1">
    <citation type="journal article" date="2016" name="Mol. Biol. Evol.">
        <title>Comparative Genomics of Early-Diverging Mushroom-Forming Fungi Provides Insights into the Origins of Lignocellulose Decay Capabilities.</title>
        <authorList>
            <person name="Nagy L.G."/>
            <person name="Riley R."/>
            <person name="Tritt A."/>
            <person name="Adam C."/>
            <person name="Daum C."/>
            <person name="Floudas D."/>
            <person name="Sun H."/>
            <person name="Yadav J.S."/>
            <person name="Pangilinan J."/>
            <person name="Larsson K.H."/>
            <person name="Matsuura K."/>
            <person name="Barry K."/>
            <person name="Labutti K."/>
            <person name="Kuo R."/>
            <person name="Ohm R.A."/>
            <person name="Bhattacharya S.S."/>
            <person name="Shirouzu T."/>
            <person name="Yoshinaga Y."/>
            <person name="Martin F.M."/>
            <person name="Grigoriev I.V."/>
            <person name="Hibbett D.S."/>
        </authorList>
    </citation>
    <scope>NUCLEOTIDE SEQUENCE [LARGE SCALE GENOMIC DNA]</scope>
    <source>
        <strain evidence="2 3">HHB12733</strain>
    </source>
</reference>
<dbReference type="Proteomes" id="UP000076842">
    <property type="component" value="Unassembled WGS sequence"/>
</dbReference>
<dbReference type="AlphaFoldDB" id="A0A165DGU7"/>
<feature type="compositionally biased region" description="Basic and acidic residues" evidence="1">
    <location>
        <begin position="52"/>
        <end position="65"/>
    </location>
</feature>
<feature type="compositionally biased region" description="Basic residues" evidence="1">
    <location>
        <begin position="9"/>
        <end position="18"/>
    </location>
</feature>
<evidence type="ECO:0000256" key="1">
    <source>
        <dbReference type="SAM" id="MobiDB-lite"/>
    </source>
</evidence>
<dbReference type="InParanoid" id="A0A165DGU7"/>
<feature type="region of interest" description="Disordered" evidence="1">
    <location>
        <begin position="1"/>
        <end position="65"/>
    </location>
</feature>
<evidence type="ECO:0000313" key="3">
    <source>
        <dbReference type="Proteomes" id="UP000076842"/>
    </source>
</evidence>
<organism evidence="2 3">
    <name type="scientific">Calocera cornea HHB12733</name>
    <dbReference type="NCBI Taxonomy" id="1353952"/>
    <lineage>
        <taxon>Eukaryota</taxon>
        <taxon>Fungi</taxon>
        <taxon>Dikarya</taxon>
        <taxon>Basidiomycota</taxon>
        <taxon>Agaricomycotina</taxon>
        <taxon>Dacrymycetes</taxon>
        <taxon>Dacrymycetales</taxon>
        <taxon>Dacrymycetaceae</taxon>
        <taxon>Calocera</taxon>
    </lineage>
</organism>
<gene>
    <name evidence="2" type="ORF">CALCODRAFT_77698</name>
</gene>
<keyword evidence="3" id="KW-1185">Reference proteome</keyword>
<protein>
    <submittedName>
        <fullName evidence="2">Uncharacterized protein</fullName>
    </submittedName>
</protein>
<proteinExistence type="predicted"/>